<evidence type="ECO:0000259" key="1">
    <source>
        <dbReference type="PROSITE" id="PS51918"/>
    </source>
</evidence>
<dbReference type="InterPro" id="IPR058240">
    <property type="entry name" value="rSAM_sf"/>
</dbReference>
<dbReference type="EMBL" id="NQJD01000006">
    <property type="protein sequence ID" value="TAA75519.1"/>
    <property type="molecule type" value="Genomic_DNA"/>
</dbReference>
<organism evidence="2 3">
    <name type="scientific">Candidatus Electronema aureum</name>
    <dbReference type="NCBI Taxonomy" id="2005002"/>
    <lineage>
        <taxon>Bacteria</taxon>
        <taxon>Pseudomonadati</taxon>
        <taxon>Thermodesulfobacteriota</taxon>
        <taxon>Desulfobulbia</taxon>
        <taxon>Desulfobulbales</taxon>
        <taxon>Desulfobulbaceae</taxon>
        <taxon>Candidatus Electronema</taxon>
    </lineage>
</organism>
<comment type="caution">
    <text evidence="2">The sequence shown here is derived from an EMBL/GenBank/DDBJ whole genome shotgun (WGS) entry which is preliminary data.</text>
</comment>
<dbReference type="GO" id="GO:0051536">
    <property type="term" value="F:iron-sulfur cluster binding"/>
    <property type="evidence" value="ECO:0007669"/>
    <property type="project" value="InterPro"/>
</dbReference>
<dbReference type="PROSITE" id="PS51918">
    <property type="entry name" value="RADICAL_SAM"/>
    <property type="match status" value="1"/>
</dbReference>
<dbReference type="SFLD" id="SFLDS00029">
    <property type="entry name" value="Radical_SAM"/>
    <property type="match status" value="1"/>
</dbReference>
<dbReference type="Gene3D" id="3.80.30.20">
    <property type="entry name" value="tm_1862 like domain"/>
    <property type="match status" value="1"/>
</dbReference>
<dbReference type="Pfam" id="PF04055">
    <property type="entry name" value="Radical_SAM"/>
    <property type="match status" value="1"/>
</dbReference>
<dbReference type="PANTHER" id="PTHR42731">
    <property type="entry name" value="SLL1084 PROTEIN"/>
    <property type="match status" value="1"/>
</dbReference>
<dbReference type="InterPro" id="IPR023404">
    <property type="entry name" value="rSAM_horseshoe"/>
</dbReference>
<dbReference type="Pfam" id="PF19864">
    <property type="entry name" value="Radical_SAM_N2"/>
    <property type="match status" value="1"/>
</dbReference>
<evidence type="ECO:0000313" key="3">
    <source>
        <dbReference type="Proteomes" id="UP000316238"/>
    </source>
</evidence>
<reference evidence="2" key="1">
    <citation type="submission" date="2017-07" db="EMBL/GenBank/DDBJ databases">
        <title>The cable genome - Insights into the physiology and evolution of filamentous bacteria capable of sulfide oxidation via long distance electron transfer.</title>
        <authorList>
            <person name="Thorup C."/>
            <person name="Bjerg J.T."/>
            <person name="Schreiber L."/>
            <person name="Nielsen L.P."/>
            <person name="Kjeldsen K.U."/>
            <person name="Boesen T."/>
            <person name="Boggild A."/>
            <person name="Meysman F."/>
            <person name="Geelhoed J."/>
            <person name="Schramm A."/>
        </authorList>
    </citation>
    <scope>NUCLEOTIDE SEQUENCE [LARGE SCALE GENOMIC DNA]</scope>
    <source>
        <strain evidence="2">GS</strain>
    </source>
</reference>
<dbReference type="InterPro" id="IPR045784">
    <property type="entry name" value="Radical_SAM_N2"/>
</dbReference>
<dbReference type="Proteomes" id="UP000316238">
    <property type="component" value="Unassembled WGS sequence"/>
</dbReference>
<gene>
    <name evidence="2" type="ORF">CDV28_10674</name>
</gene>
<dbReference type="SFLD" id="SFLDG01082">
    <property type="entry name" value="B12-binding_domain_containing"/>
    <property type="match status" value="1"/>
</dbReference>
<proteinExistence type="predicted"/>
<feature type="domain" description="Radical SAM core" evidence="1">
    <location>
        <begin position="225"/>
        <end position="466"/>
    </location>
</feature>
<dbReference type="CDD" id="cd01335">
    <property type="entry name" value="Radical_SAM"/>
    <property type="match status" value="1"/>
</dbReference>
<dbReference type="SMART" id="SM00729">
    <property type="entry name" value="Elp3"/>
    <property type="match status" value="1"/>
</dbReference>
<protein>
    <submittedName>
        <fullName evidence="2">Radical SAM superfamily enzyme YgiQ, UPF0313 family</fullName>
    </submittedName>
</protein>
<name>A0A521G3B1_9BACT</name>
<dbReference type="PANTHER" id="PTHR42731:SF5">
    <property type="entry name" value="RADICAL SAM DOMAIN PROTEIN"/>
    <property type="match status" value="1"/>
</dbReference>
<dbReference type="GO" id="GO:0003824">
    <property type="term" value="F:catalytic activity"/>
    <property type="evidence" value="ECO:0007669"/>
    <property type="project" value="InterPro"/>
</dbReference>
<dbReference type="SUPFAM" id="SSF102114">
    <property type="entry name" value="Radical SAM enzymes"/>
    <property type="match status" value="1"/>
</dbReference>
<accession>A0A521G3B1</accession>
<dbReference type="InterPro" id="IPR007197">
    <property type="entry name" value="rSAM"/>
</dbReference>
<evidence type="ECO:0000313" key="2">
    <source>
        <dbReference type="EMBL" id="TAA75519.1"/>
    </source>
</evidence>
<dbReference type="AlphaFoldDB" id="A0A521G3B1"/>
<keyword evidence="3" id="KW-1185">Reference proteome</keyword>
<sequence length="577" mass="63654">MHPLLAAETGTVRKKWKGRLPAALLYPNTYPLAVSNLGFQLVYRLLNRFDHLVCERFVYPQGEEPFRSLESDRLLSDFPLIFGSISFEQDYPRLAAMLAAGGIAPYAADRSNLVTTGNPLVILGGVGVFMNPEPLARFADLMVIGEAEVVLPQLLTELATTSNRQELLHRIGATIPGCYVPSGYSFRYDNDDGRVLDIAVDSGLPQRVRRAVLQTTDRAAHSELLSPEAELGMYMTELGRGCSRGCRFCAAGFIYRPPRLWDADAVLAGLAERPDGVDRAGLLGMEMADSATLDQIAAFLTETGCALSFSSLRADRISPRLLELLSRSQLKSAAIAPDGCSQRLRQVINKGLAEEDLLAAAAALAEAGIFTLKLYVMIGLPTETQQDLDELIDLVRKVRDCILPIGRKKGRVCEIVLSVNSFVPKPWTPFQYLSFGGLNDDEVLRDQSEKNALLRLNNTIRQLKTALAGIDNLQFKADRPETVLPQAVFARADRRIAPVLLDIGTGKSSFKQAMKAHGLTAWQYAIRPKTADELFCWEVLDQGIKKDYLHRELEKALRAEATPPCDTSRCRRCGVCQ</sequence>
<dbReference type="InterPro" id="IPR006638">
    <property type="entry name" value="Elp3/MiaA/NifB-like_rSAM"/>
</dbReference>